<proteinExistence type="predicted"/>
<sequence length="329" mass="35394">MINENSTFGGFLTDIGEAKQANANALGIPWKLTHMLIGDANGTDPVPEHDQTQLINQRHRAAINQLSVDSDNPAILIAEVVLPPNVGGWWIRELGLEDEDGDFVAVANCPPSYKPLLAQGSGRNQVVRMHLVLSNTANVQLKIDPSVVLATRKYVDDQRKAHEESREHPGATESAQGMIQRATNAQALAGTDNTRAMTPARVKGAIDDRIASQSTVDAGTDDAKFVTPKKLRWGVSYSIGNQGYLILPSWLGGLIFQWGRVSIDSSNHAFFNFPIAFPNAGLRLLCTEVTGTPTSALRYVGGAIISETEGLVVLSESANDACSYLAIGH</sequence>
<protein>
    <submittedName>
        <fullName evidence="3">DNA inversion product</fullName>
    </submittedName>
</protein>
<organism evidence="3 4">
    <name type="scientific">Billgrantia aerodenitrificans</name>
    <dbReference type="NCBI Taxonomy" id="2733483"/>
    <lineage>
        <taxon>Bacteria</taxon>
        <taxon>Pseudomonadati</taxon>
        <taxon>Pseudomonadota</taxon>
        <taxon>Gammaproteobacteria</taxon>
        <taxon>Oceanospirillales</taxon>
        <taxon>Halomonadaceae</taxon>
        <taxon>Billgrantia</taxon>
    </lineage>
</organism>
<feature type="domain" description="Putative tail fiber protein gp53-like C-terminal" evidence="2">
    <location>
        <begin position="252"/>
        <end position="329"/>
    </location>
</feature>
<dbReference type="Pfam" id="PF21882">
    <property type="entry name" value="Gp53-like_C"/>
    <property type="match status" value="1"/>
</dbReference>
<keyword evidence="4" id="KW-1185">Reference proteome</keyword>
<dbReference type="PANTHER" id="PTHR35191:SF1">
    <property type="entry name" value="PROPHAGE SIDE TAIL FIBER PROTEIN HOMOLOG STFQ-RELATED"/>
    <property type="match status" value="1"/>
</dbReference>
<dbReference type="Gene3D" id="2.60.40.3940">
    <property type="match status" value="1"/>
</dbReference>
<evidence type="ECO:0000313" key="4">
    <source>
        <dbReference type="Proteomes" id="UP001320272"/>
    </source>
</evidence>
<dbReference type="PANTHER" id="PTHR35191">
    <property type="entry name" value="PROPHAGE SIDE TAIL FIBER PROTEIN HOMOLOG STFQ-RELATED"/>
    <property type="match status" value="1"/>
</dbReference>
<gene>
    <name evidence="3" type="ORF">HOP59_05960</name>
</gene>
<dbReference type="RefSeq" id="WP_234253167.1">
    <property type="nucleotide sequence ID" value="NZ_JABFTV010000002.1"/>
</dbReference>
<evidence type="ECO:0000313" key="3">
    <source>
        <dbReference type="EMBL" id="MCE8023669.1"/>
    </source>
</evidence>
<feature type="domain" description="Phage tail fibre protein N-terminal" evidence="1">
    <location>
        <begin position="7"/>
        <end position="153"/>
    </location>
</feature>
<dbReference type="InterPro" id="IPR051934">
    <property type="entry name" value="Phage_Tail_Fiber_Structural"/>
</dbReference>
<evidence type="ECO:0000259" key="1">
    <source>
        <dbReference type="Pfam" id="PF12571"/>
    </source>
</evidence>
<dbReference type="Pfam" id="PF12571">
    <property type="entry name" value="Phage_tail_fib"/>
    <property type="match status" value="1"/>
</dbReference>
<name>A0ABS9APL8_9GAMM</name>
<dbReference type="InterPro" id="IPR054075">
    <property type="entry name" value="Gp53-like_C"/>
</dbReference>
<dbReference type="InterPro" id="IPR022225">
    <property type="entry name" value="Phage_tail_fibre_N"/>
</dbReference>
<comment type="caution">
    <text evidence="3">The sequence shown here is derived from an EMBL/GenBank/DDBJ whole genome shotgun (WGS) entry which is preliminary data.</text>
</comment>
<accession>A0ABS9APL8</accession>
<evidence type="ECO:0000259" key="2">
    <source>
        <dbReference type="Pfam" id="PF21882"/>
    </source>
</evidence>
<reference evidence="3 4" key="1">
    <citation type="journal article" date="2021" name="Front. Microbiol.">
        <title>Aerobic Denitrification and Heterotrophic Sulfur Oxidation in the Genus Halomonas Revealed by Six Novel Species Characterizations and Genome-Based Analysis.</title>
        <authorList>
            <person name="Wang L."/>
            <person name="Shao Z."/>
        </authorList>
    </citation>
    <scope>NUCLEOTIDE SEQUENCE [LARGE SCALE GENOMIC DNA]</scope>
    <source>
        <strain evidence="3 4">MCCC 1A11058</strain>
    </source>
</reference>
<dbReference type="Proteomes" id="UP001320272">
    <property type="component" value="Unassembled WGS sequence"/>
</dbReference>
<dbReference type="EMBL" id="JABFTV010000002">
    <property type="protein sequence ID" value="MCE8023669.1"/>
    <property type="molecule type" value="Genomic_DNA"/>
</dbReference>